<protein>
    <submittedName>
        <fullName evidence="1">Uncharacterized protein</fullName>
    </submittedName>
</protein>
<sequence>MEKPSKFHRHTYVGKGTEGADEYGYKYTWNSAHPDLEPTQMFYPDKYQNHPYCFYCGEKPYPIQAGLRDSNIPYNKRDYSVTGYMCTCVGAAAEISYRQDLIKLKELHAQDISELRKSYVEKLNPNLEKQFEIKMKYQRKELESELKNGRNYFSFSDIEMIKI</sequence>
<dbReference type="RefSeq" id="WP_131239709.1">
    <property type="nucleotide sequence ID" value="NZ_SJTH01000129.1"/>
</dbReference>
<keyword evidence="2" id="KW-1185">Reference proteome</keyword>
<organism evidence="1 2">
    <name type="scientific">Cytobacillus praedii</name>
    <dbReference type="NCBI Taxonomy" id="1742358"/>
    <lineage>
        <taxon>Bacteria</taxon>
        <taxon>Bacillati</taxon>
        <taxon>Bacillota</taxon>
        <taxon>Bacilli</taxon>
        <taxon>Bacillales</taxon>
        <taxon>Bacillaceae</taxon>
        <taxon>Cytobacillus</taxon>
    </lineage>
</organism>
<accession>A0A4R1ARF2</accession>
<evidence type="ECO:0000313" key="2">
    <source>
        <dbReference type="Proteomes" id="UP000293846"/>
    </source>
</evidence>
<dbReference type="EMBL" id="SJTH01000129">
    <property type="protein sequence ID" value="TCI99998.1"/>
    <property type="molecule type" value="Genomic_DNA"/>
</dbReference>
<dbReference type="AlphaFoldDB" id="A0A4R1ARF2"/>
<dbReference type="Proteomes" id="UP000293846">
    <property type="component" value="Unassembled WGS sequence"/>
</dbReference>
<dbReference type="OrthoDB" id="9986906at2"/>
<gene>
    <name evidence="1" type="ORF">E0Y62_27020</name>
</gene>
<comment type="caution">
    <text evidence="1">The sequence shown here is derived from an EMBL/GenBank/DDBJ whole genome shotgun (WGS) entry which is preliminary data.</text>
</comment>
<evidence type="ECO:0000313" key="1">
    <source>
        <dbReference type="EMBL" id="TCI99998.1"/>
    </source>
</evidence>
<proteinExistence type="predicted"/>
<name>A0A4R1ARF2_9BACI</name>
<reference evidence="1 2" key="1">
    <citation type="submission" date="2019-03" db="EMBL/GenBank/DDBJ databases">
        <authorList>
            <person name="Jensen L."/>
            <person name="Storgaard J."/>
            <person name="Sulaj E."/>
            <person name="Schramm A."/>
            <person name="Marshall I.P.G."/>
        </authorList>
    </citation>
    <scope>NUCLEOTIDE SEQUENCE [LARGE SCALE GENOMIC DNA]</scope>
    <source>
        <strain evidence="1 2">2017H2G3</strain>
    </source>
</reference>